<keyword evidence="4 10" id="KW-0812">Transmembrane</keyword>
<dbReference type="Gene3D" id="2.170.130.10">
    <property type="entry name" value="TonB-dependent receptor, plug domain"/>
    <property type="match status" value="1"/>
</dbReference>
<dbReference type="InterPro" id="IPR039426">
    <property type="entry name" value="TonB-dep_rcpt-like"/>
</dbReference>
<accession>A0AAU9DI70</accession>
<name>A0AAU9DI70_9BACT</name>
<evidence type="ECO:0000259" key="13">
    <source>
        <dbReference type="Pfam" id="PF00593"/>
    </source>
</evidence>
<reference evidence="15 16" key="1">
    <citation type="submission" date="2021-12" db="EMBL/GenBank/DDBJ databases">
        <title>Genome sequencing of bacteria with rrn-lacking chromosome and rrn-plasmid.</title>
        <authorList>
            <person name="Anda M."/>
            <person name="Iwasaki W."/>
        </authorList>
    </citation>
    <scope>NUCLEOTIDE SEQUENCE [LARGE SCALE GENOMIC DNA]</scope>
    <source>
        <strain evidence="15 16">DSM 100852</strain>
        <plasmid evidence="15 16">pFA6</plasmid>
    </source>
</reference>
<comment type="subcellular location">
    <subcellularLocation>
        <location evidence="1 10">Cell outer membrane</location>
        <topology evidence="1 10">Multi-pass membrane protein</topology>
    </subcellularLocation>
</comment>
<gene>
    <name evidence="15" type="ORF">FUAX_52530</name>
</gene>
<evidence type="ECO:0000256" key="9">
    <source>
        <dbReference type="ARBA" id="ARBA00023237"/>
    </source>
</evidence>
<evidence type="ECO:0000256" key="11">
    <source>
        <dbReference type="RuleBase" id="RU003357"/>
    </source>
</evidence>
<dbReference type="PANTHER" id="PTHR30069:SF29">
    <property type="entry name" value="HEMOGLOBIN AND HEMOGLOBIN-HAPTOGLOBIN-BINDING PROTEIN 1-RELATED"/>
    <property type="match status" value="1"/>
</dbReference>
<feature type="signal peptide" evidence="12">
    <location>
        <begin position="1"/>
        <end position="21"/>
    </location>
</feature>
<feature type="chain" id="PRO_5043986782" evidence="12">
    <location>
        <begin position="22"/>
        <end position="915"/>
    </location>
</feature>
<dbReference type="InterPro" id="IPR000531">
    <property type="entry name" value="Beta-barrel_TonB"/>
</dbReference>
<evidence type="ECO:0000313" key="16">
    <source>
        <dbReference type="Proteomes" id="UP001348817"/>
    </source>
</evidence>
<dbReference type="RefSeq" id="WP_338395963.1">
    <property type="nucleotide sequence ID" value="NZ_AP025320.1"/>
</dbReference>
<keyword evidence="7 10" id="KW-0472">Membrane</keyword>
<dbReference type="InterPro" id="IPR012910">
    <property type="entry name" value="Plug_dom"/>
</dbReference>
<dbReference type="GO" id="GO:0009279">
    <property type="term" value="C:cell outer membrane"/>
    <property type="evidence" value="ECO:0007669"/>
    <property type="project" value="UniProtKB-SubCell"/>
</dbReference>
<sequence>MKKIFPILLFLLIPMFSFSQKGALLDVSFKDAPIEDFFKELESKTRYKFFYLPEWVQGKKVTYSKRNVSVKTVLSDVLMPMRLSFRFYKDYAVIVAPGQVIGYIPKLEDFVVEVDTLSQKGIALDKRAQRRKRRDLVTIGKVPKDGPIKRKVKVSGSVFDDGTRESLPGATIQVQGLKVATVTDINGTFSFDLMPGRYRFILNMMGYSESELTVIVNNQGEASFPMRQETMSLDEVVVTGDRPEENLKSAKVGVAKISSKTIKELPVFMGEADIVNVVMSLPGVTSVGEGASGINVRGGESDQNLMMQDNAFILNPSHVFGFFSVFNPDLISDVTLFKGMIPARYGGRASSVLDVKLSDGEKAKMEGVGGLGLTTARLALKGPLVKDKLYVVTGVRASYSDYLLRWSKEPSVNDSKAGFYDFNLKLNYVISDKSRLQFAGYRSMDYFNLGGTADYEWTTDSWGLTWKKIFNPDHSLNLSYSYNRYRSGIIDYEDIKSYNYETGIDFMKFKSAFFLNKGKHEIDYGIEGVLYDFQPSTIESAGETDLVAARETFRRRSAEFGAYVHDEFSLTDQLSISAGVRYTSYMFLGGPPEMRNYVAGETKSDASVESVEPIDDFKIDKEYNFLEPRIALNYQLGAYSSVKVGYNRITQNIHQVSNTATPTPVAIWTPSDRYIAPQKADSYTMGYFRNFAENMWETSAEVFYKQIDDYLDYKDFAELTMNDNLETELIAGEAKAYGIELMVKKNRGRLTGQASYTFSRTFKKADGDYAEEVINDGDWYPANFDKPHDFKLMVNYKNTHRSNLSVSFTYSTGRPVSYPVGRYETFNKQQVPLYESRNKFRIPDYHRLDFSYTIKTNHRLNKRWEGSWTFAVYNVYGRKNAFSIYFKDENDAPPQAYKLSVLGTIFPSITYNFRF</sequence>
<dbReference type="Proteomes" id="UP001348817">
    <property type="component" value="Plasmid pFA6"/>
</dbReference>
<dbReference type="InterPro" id="IPR037066">
    <property type="entry name" value="Plug_dom_sf"/>
</dbReference>
<keyword evidence="3 10" id="KW-1134">Transmembrane beta strand</keyword>
<dbReference type="GO" id="GO:0044718">
    <property type="term" value="P:siderophore transmembrane transport"/>
    <property type="evidence" value="ECO:0007669"/>
    <property type="project" value="TreeGrafter"/>
</dbReference>
<keyword evidence="16" id="KW-1185">Reference proteome</keyword>
<evidence type="ECO:0000256" key="7">
    <source>
        <dbReference type="ARBA" id="ARBA00023136"/>
    </source>
</evidence>
<evidence type="ECO:0000259" key="14">
    <source>
        <dbReference type="Pfam" id="PF07715"/>
    </source>
</evidence>
<geneLocation type="plasmid" evidence="15 16">
    <name>pFA6</name>
</geneLocation>
<dbReference type="InterPro" id="IPR036942">
    <property type="entry name" value="Beta-barrel_TonB_sf"/>
</dbReference>
<dbReference type="InterPro" id="IPR008969">
    <property type="entry name" value="CarboxyPept-like_regulatory"/>
</dbReference>
<dbReference type="SUPFAM" id="SSF56935">
    <property type="entry name" value="Porins"/>
    <property type="match status" value="1"/>
</dbReference>
<dbReference type="Pfam" id="PF13715">
    <property type="entry name" value="CarbopepD_reg_2"/>
    <property type="match status" value="1"/>
</dbReference>
<dbReference type="SUPFAM" id="SSF49464">
    <property type="entry name" value="Carboxypeptidase regulatory domain-like"/>
    <property type="match status" value="1"/>
</dbReference>
<keyword evidence="2 10" id="KW-0813">Transport</keyword>
<keyword evidence="15" id="KW-0176">Collagen</keyword>
<evidence type="ECO:0000256" key="4">
    <source>
        <dbReference type="ARBA" id="ARBA00022692"/>
    </source>
</evidence>
<dbReference type="PROSITE" id="PS52016">
    <property type="entry name" value="TONB_DEPENDENT_REC_3"/>
    <property type="match status" value="1"/>
</dbReference>
<evidence type="ECO:0000256" key="2">
    <source>
        <dbReference type="ARBA" id="ARBA00022448"/>
    </source>
</evidence>
<dbReference type="AlphaFoldDB" id="A0AAU9DI70"/>
<evidence type="ECO:0000256" key="12">
    <source>
        <dbReference type="SAM" id="SignalP"/>
    </source>
</evidence>
<keyword evidence="15" id="KW-0614">Plasmid</keyword>
<evidence type="ECO:0000313" key="15">
    <source>
        <dbReference type="EMBL" id="BDD12821.1"/>
    </source>
</evidence>
<evidence type="ECO:0000256" key="3">
    <source>
        <dbReference type="ARBA" id="ARBA00022452"/>
    </source>
</evidence>
<keyword evidence="5 12" id="KW-0732">Signal</keyword>
<comment type="similarity">
    <text evidence="10 11">Belongs to the TonB-dependent receptor family.</text>
</comment>
<proteinExistence type="inferred from homology"/>
<evidence type="ECO:0000256" key="6">
    <source>
        <dbReference type="ARBA" id="ARBA00023077"/>
    </source>
</evidence>
<keyword evidence="9 10" id="KW-0998">Cell outer membrane</keyword>
<protein>
    <submittedName>
        <fullName evidence="15">Collagen-binding protein</fullName>
    </submittedName>
</protein>
<evidence type="ECO:0000256" key="8">
    <source>
        <dbReference type="ARBA" id="ARBA00023170"/>
    </source>
</evidence>
<dbReference type="Gene3D" id="2.40.170.20">
    <property type="entry name" value="TonB-dependent receptor, beta-barrel domain"/>
    <property type="match status" value="1"/>
</dbReference>
<keyword evidence="6 11" id="KW-0798">TonB box</keyword>
<dbReference type="KEGG" id="fax:FUAX_52530"/>
<evidence type="ECO:0000256" key="1">
    <source>
        <dbReference type="ARBA" id="ARBA00004571"/>
    </source>
</evidence>
<dbReference type="Gene3D" id="2.60.40.1120">
    <property type="entry name" value="Carboxypeptidase-like, regulatory domain"/>
    <property type="match status" value="1"/>
</dbReference>
<dbReference type="Pfam" id="PF07715">
    <property type="entry name" value="Plug"/>
    <property type="match status" value="1"/>
</dbReference>
<dbReference type="GO" id="GO:0015344">
    <property type="term" value="F:siderophore uptake transmembrane transporter activity"/>
    <property type="evidence" value="ECO:0007669"/>
    <property type="project" value="TreeGrafter"/>
</dbReference>
<evidence type="ECO:0000256" key="5">
    <source>
        <dbReference type="ARBA" id="ARBA00022729"/>
    </source>
</evidence>
<feature type="domain" description="TonB-dependent receptor-like beta-barrel" evidence="13">
    <location>
        <begin position="414"/>
        <end position="875"/>
    </location>
</feature>
<dbReference type="PANTHER" id="PTHR30069">
    <property type="entry name" value="TONB-DEPENDENT OUTER MEMBRANE RECEPTOR"/>
    <property type="match status" value="1"/>
</dbReference>
<feature type="domain" description="TonB-dependent receptor plug" evidence="14">
    <location>
        <begin position="257"/>
        <end position="350"/>
    </location>
</feature>
<evidence type="ECO:0000256" key="10">
    <source>
        <dbReference type="PROSITE-ProRule" id="PRU01360"/>
    </source>
</evidence>
<keyword evidence="8" id="KW-0675">Receptor</keyword>
<organism evidence="15 16">
    <name type="scientific">Fulvitalea axinellae</name>
    <dbReference type="NCBI Taxonomy" id="1182444"/>
    <lineage>
        <taxon>Bacteria</taxon>
        <taxon>Pseudomonadati</taxon>
        <taxon>Bacteroidota</taxon>
        <taxon>Cytophagia</taxon>
        <taxon>Cytophagales</taxon>
        <taxon>Persicobacteraceae</taxon>
        <taxon>Fulvitalea</taxon>
    </lineage>
</organism>
<dbReference type="EMBL" id="AP025320">
    <property type="protein sequence ID" value="BDD12821.1"/>
    <property type="molecule type" value="Genomic_DNA"/>
</dbReference>
<dbReference type="Pfam" id="PF00593">
    <property type="entry name" value="TonB_dep_Rec_b-barrel"/>
    <property type="match status" value="1"/>
</dbReference>